<organism evidence="1 2">
    <name type="scientific">Candidatus Daviesbacteria bacterium GW2011_GWA1_36_8</name>
    <dbReference type="NCBI Taxonomy" id="1618417"/>
    <lineage>
        <taxon>Bacteria</taxon>
        <taxon>Candidatus Daviesiibacteriota</taxon>
    </lineage>
</organism>
<evidence type="ECO:0000313" key="2">
    <source>
        <dbReference type="Proteomes" id="UP000034448"/>
    </source>
</evidence>
<proteinExistence type="predicted"/>
<comment type="caution">
    <text evidence="1">The sequence shown here is derived from an EMBL/GenBank/DDBJ whole genome shotgun (WGS) entry which is preliminary data.</text>
</comment>
<dbReference type="EMBL" id="LBSJ01000022">
    <property type="protein sequence ID" value="KKQ15135.1"/>
    <property type="molecule type" value="Genomic_DNA"/>
</dbReference>
<dbReference type="Proteomes" id="UP000034448">
    <property type="component" value="Unassembled WGS sequence"/>
</dbReference>
<reference evidence="1 2" key="1">
    <citation type="journal article" date="2015" name="Nature">
        <title>rRNA introns, odd ribosomes, and small enigmatic genomes across a large radiation of phyla.</title>
        <authorList>
            <person name="Brown C.T."/>
            <person name="Hug L.A."/>
            <person name="Thomas B.C."/>
            <person name="Sharon I."/>
            <person name="Castelle C.J."/>
            <person name="Singh A."/>
            <person name="Wilkins M.J."/>
            <person name="Williams K.H."/>
            <person name="Banfield J.F."/>
        </authorList>
    </citation>
    <scope>NUCLEOTIDE SEQUENCE [LARGE SCALE GENOMIC DNA]</scope>
</reference>
<sequence>MIKTHFYSHLIEIESLVVELDKLELSDTEKNHLAALVDSNLHHTILDVILSELSEQDKKIFMEHLSNDDKEKIWEHLNSKVNNIEEKIKTAAEDIKNKMHEDIKESKRGSK</sequence>
<name>A0A0G0FN58_9BACT</name>
<protein>
    <submittedName>
        <fullName evidence="1">Uncharacterized protein</fullName>
    </submittedName>
</protein>
<dbReference type="AlphaFoldDB" id="A0A0G0FN58"/>
<accession>A0A0G0FN58</accession>
<evidence type="ECO:0000313" key="1">
    <source>
        <dbReference type="EMBL" id="KKQ15135.1"/>
    </source>
</evidence>
<gene>
    <name evidence="1" type="ORF">US28_C0022G0007</name>
</gene>